<dbReference type="PROSITE" id="PS50106">
    <property type="entry name" value="PDZ"/>
    <property type="match status" value="1"/>
</dbReference>
<evidence type="ECO:0000256" key="2">
    <source>
        <dbReference type="ARBA" id="ARBA00022670"/>
    </source>
</evidence>
<protein>
    <recommendedName>
        <fullName evidence="7">PDZ domain-containing protein</fullName>
    </recommendedName>
</protein>
<dbReference type="InterPro" id="IPR009003">
    <property type="entry name" value="Peptidase_S1_PA"/>
</dbReference>
<dbReference type="Gene3D" id="2.30.42.10">
    <property type="match status" value="2"/>
</dbReference>
<dbReference type="SMART" id="SM00228">
    <property type="entry name" value="PDZ"/>
    <property type="match status" value="2"/>
</dbReference>
<dbReference type="PANTHER" id="PTHR22939:SF129">
    <property type="entry name" value="SERINE PROTEASE HTRA2, MITOCHONDRIAL"/>
    <property type="match status" value="1"/>
</dbReference>
<evidence type="ECO:0000256" key="3">
    <source>
        <dbReference type="ARBA" id="ARBA00022729"/>
    </source>
</evidence>
<dbReference type="Pfam" id="PF13180">
    <property type="entry name" value="PDZ_2"/>
    <property type="match status" value="1"/>
</dbReference>
<dbReference type="GO" id="GO:0006515">
    <property type="term" value="P:protein quality control for misfolded or incompletely synthesized proteins"/>
    <property type="evidence" value="ECO:0007669"/>
    <property type="project" value="TreeGrafter"/>
</dbReference>
<dbReference type="GO" id="GO:0004252">
    <property type="term" value="F:serine-type endopeptidase activity"/>
    <property type="evidence" value="ECO:0007669"/>
    <property type="project" value="InterPro"/>
</dbReference>
<dbReference type="AlphaFoldDB" id="A0A381VCS2"/>
<evidence type="ECO:0000256" key="1">
    <source>
        <dbReference type="ARBA" id="ARBA00010541"/>
    </source>
</evidence>
<dbReference type="InterPro" id="IPR011782">
    <property type="entry name" value="Pept_S1C_Do"/>
</dbReference>
<keyword evidence="4" id="KW-0677">Repeat</keyword>
<dbReference type="GO" id="GO:0042597">
    <property type="term" value="C:periplasmic space"/>
    <property type="evidence" value="ECO:0007669"/>
    <property type="project" value="TreeGrafter"/>
</dbReference>
<dbReference type="Gene3D" id="2.40.10.120">
    <property type="match status" value="1"/>
</dbReference>
<keyword evidence="2" id="KW-0645">Protease</keyword>
<dbReference type="PANTHER" id="PTHR22939">
    <property type="entry name" value="SERINE PROTEASE FAMILY S1C HTRA-RELATED"/>
    <property type="match status" value="1"/>
</dbReference>
<dbReference type="Pfam" id="PF00595">
    <property type="entry name" value="PDZ"/>
    <property type="match status" value="1"/>
</dbReference>
<dbReference type="CDD" id="cd10839">
    <property type="entry name" value="cpPDZ1_DegP-like"/>
    <property type="match status" value="1"/>
</dbReference>
<proteinExistence type="inferred from homology"/>
<comment type="similarity">
    <text evidence="1">Belongs to the peptidase S1C family.</text>
</comment>
<dbReference type="SUPFAM" id="SSF50156">
    <property type="entry name" value="PDZ domain-like"/>
    <property type="match status" value="2"/>
</dbReference>
<dbReference type="SUPFAM" id="SSF50494">
    <property type="entry name" value="Trypsin-like serine proteases"/>
    <property type="match status" value="1"/>
</dbReference>
<dbReference type="PRINTS" id="PR00834">
    <property type="entry name" value="PROTEASES2C"/>
</dbReference>
<evidence type="ECO:0000259" key="7">
    <source>
        <dbReference type="PROSITE" id="PS50106"/>
    </source>
</evidence>
<evidence type="ECO:0000256" key="6">
    <source>
        <dbReference type="ARBA" id="ARBA00022825"/>
    </source>
</evidence>
<keyword evidence="3" id="KW-0732">Signal</keyword>
<gene>
    <name evidence="8" type="ORF">METZ01_LOCUS91020</name>
</gene>
<organism evidence="8">
    <name type="scientific">marine metagenome</name>
    <dbReference type="NCBI Taxonomy" id="408172"/>
    <lineage>
        <taxon>unclassified sequences</taxon>
        <taxon>metagenomes</taxon>
        <taxon>ecological metagenomes</taxon>
    </lineage>
</organism>
<dbReference type="InterPro" id="IPR001478">
    <property type="entry name" value="PDZ"/>
</dbReference>
<evidence type="ECO:0000256" key="5">
    <source>
        <dbReference type="ARBA" id="ARBA00022801"/>
    </source>
</evidence>
<name>A0A381VCS2_9ZZZZ</name>
<dbReference type="NCBIfam" id="TIGR02037">
    <property type="entry name" value="degP_htrA_DO"/>
    <property type="match status" value="1"/>
</dbReference>
<accession>A0A381VCS2</accession>
<reference evidence="8" key="1">
    <citation type="submission" date="2018-05" db="EMBL/GenBank/DDBJ databases">
        <authorList>
            <person name="Lanie J.A."/>
            <person name="Ng W.-L."/>
            <person name="Kazmierczak K.M."/>
            <person name="Andrzejewski T.M."/>
            <person name="Davidsen T.M."/>
            <person name="Wayne K.J."/>
            <person name="Tettelin H."/>
            <person name="Glass J.I."/>
            <person name="Rusch D."/>
            <person name="Podicherti R."/>
            <person name="Tsui H.-C.T."/>
            <person name="Winkler M.E."/>
        </authorList>
    </citation>
    <scope>NUCLEOTIDE SEQUENCE</scope>
</reference>
<dbReference type="InterPro" id="IPR036034">
    <property type="entry name" value="PDZ_sf"/>
</dbReference>
<dbReference type="EMBL" id="UINC01008482">
    <property type="protein sequence ID" value="SVA38166.1"/>
    <property type="molecule type" value="Genomic_DNA"/>
</dbReference>
<evidence type="ECO:0000256" key="4">
    <source>
        <dbReference type="ARBA" id="ARBA00022737"/>
    </source>
</evidence>
<keyword evidence="5" id="KW-0378">Hydrolase</keyword>
<sequence length="479" mass="52531">MEPDTVLGIILINKFEGIMKRLYIIFAITGLLLAQNSVVRQFSEAFADVAEKAKPAVVTIVTNKKISMNWPEDNDMFFFFFPDQRNGHPREFKTNALGSGVIVDAQKGYILTNNHVVDDVDAIQVKLMDKREYEATIIGTDPKSDLAVLQIAAKDLTDIQLGNSDQIRVGEWVMAVGSPFSENLSHTVTTGIISALGRSNILNSQSYEDFIQTDAAINPGNSGGALLNMNGELIGINTAIATGGYERGNRGVGFAIPSNMASRVMSDLVERGYVIRSWLGVYIQELDDETARALEIDTRNGALITDVVEGSPAEKSGLQEGDLIITFNGESISNPANLKNVVSLSSPETTSKVKIIRDGEHKTINVRLEELPNEPRQLATKSKKESNEFGFRLKEITDSLQKKYGLTNENALVVTNIDLDGEAYRKGIREGDIIKRVGTQRITTLSQFNKLVEAARSKGAILVLVKKPSGASRFYTLEL</sequence>
<feature type="domain" description="PDZ" evidence="7">
    <location>
        <begin position="263"/>
        <end position="359"/>
    </location>
</feature>
<dbReference type="Pfam" id="PF13365">
    <property type="entry name" value="Trypsin_2"/>
    <property type="match status" value="1"/>
</dbReference>
<dbReference type="InterPro" id="IPR001940">
    <property type="entry name" value="Peptidase_S1C"/>
</dbReference>
<evidence type="ECO:0000313" key="8">
    <source>
        <dbReference type="EMBL" id="SVA38166.1"/>
    </source>
</evidence>
<keyword evidence="6" id="KW-0720">Serine protease</keyword>